<keyword evidence="3" id="KW-1185">Reference proteome</keyword>
<reference evidence="2 3" key="1">
    <citation type="submission" date="2020-05" db="EMBL/GenBank/DDBJ databases">
        <title>Complete genome sequencing of Campylobacter and Arcobacter type strains.</title>
        <authorList>
            <person name="Miller W.G."/>
            <person name="Yee E."/>
        </authorList>
    </citation>
    <scope>NUCLEOTIDE SEQUENCE [LARGE SCALE GENOMIC DNA]</scope>
    <source>
        <strain evidence="2 3">LMG 26156</strain>
    </source>
</reference>
<evidence type="ECO:0000313" key="2">
    <source>
        <dbReference type="EMBL" id="QKF66199.1"/>
    </source>
</evidence>
<dbReference type="AlphaFoldDB" id="A0AAE7B9G3"/>
<gene>
    <name evidence="2" type="ORF">AVENP_0626</name>
</gene>
<dbReference type="KEGG" id="avp:AVENP_0626"/>
<feature type="domain" description="Calcium/calmodulin-dependent protein kinase II association-domain" evidence="1">
    <location>
        <begin position="8"/>
        <end position="123"/>
    </location>
</feature>
<dbReference type="CDD" id="cd00531">
    <property type="entry name" value="NTF2_like"/>
    <property type="match status" value="1"/>
</dbReference>
<name>A0AAE7B9G3_9BACT</name>
<sequence>MIEKPKDVLEQWMQAINDGNVESLLSLYDNDAVLIPTFSNRLLNTADKLKDYFEKLGNREDLSIALHEKTLITQELGNQIYSLSGIYNWRFAVDGELLNFEARFSYVIDLSRPNPILHHHSSQIPRML</sequence>
<dbReference type="InterPro" id="IPR013543">
    <property type="entry name" value="Ca/CaM-dep_prot_kinase-assoc"/>
</dbReference>
<dbReference type="RefSeq" id="WP_128357651.1">
    <property type="nucleotide sequence ID" value="NZ_CP053840.1"/>
</dbReference>
<dbReference type="Gene3D" id="3.10.450.50">
    <property type="match status" value="1"/>
</dbReference>
<protein>
    <recommendedName>
        <fullName evidence="1">Calcium/calmodulin-dependent protein kinase II association-domain domain-containing protein</fullName>
    </recommendedName>
</protein>
<evidence type="ECO:0000259" key="1">
    <source>
        <dbReference type="Pfam" id="PF08332"/>
    </source>
</evidence>
<dbReference type="EMBL" id="CP053840">
    <property type="protein sequence ID" value="QKF66199.1"/>
    <property type="molecule type" value="Genomic_DNA"/>
</dbReference>
<organism evidence="2 3">
    <name type="scientific">Arcobacter venerupis</name>
    <dbReference type="NCBI Taxonomy" id="1054033"/>
    <lineage>
        <taxon>Bacteria</taxon>
        <taxon>Pseudomonadati</taxon>
        <taxon>Campylobacterota</taxon>
        <taxon>Epsilonproteobacteria</taxon>
        <taxon>Campylobacterales</taxon>
        <taxon>Arcobacteraceae</taxon>
        <taxon>Arcobacter</taxon>
    </lineage>
</organism>
<dbReference type="GO" id="GO:0004683">
    <property type="term" value="F:calcium/calmodulin-dependent protein kinase activity"/>
    <property type="evidence" value="ECO:0007669"/>
    <property type="project" value="InterPro"/>
</dbReference>
<dbReference type="InterPro" id="IPR032710">
    <property type="entry name" value="NTF2-like_dom_sf"/>
</dbReference>
<dbReference type="Proteomes" id="UP000503482">
    <property type="component" value="Chromosome"/>
</dbReference>
<dbReference type="GO" id="GO:0005516">
    <property type="term" value="F:calmodulin binding"/>
    <property type="evidence" value="ECO:0007669"/>
    <property type="project" value="InterPro"/>
</dbReference>
<dbReference type="SUPFAM" id="SSF54427">
    <property type="entry name" value="NTF2-like"/>
    <property type="match status" value="1"/>
</dbReference>
<evidence type="ECO:0000313" key="3">
    <source>
        <dbReference type="Proteomes" id="UP000503482"/>
    </source>
</evidence>
<proteinExistence type="predicted"/>
<dbReference type="Pfam" id="PF08332">
    <property type="entry name" value="CaMKII_AD"/>
    <property type="match status" value="1"/>
</dbReference>
<accession>A0AAE7B9G3</accession>